<keyword evidence="3" id="KW-0489">Methyltransferase</keyword>
<dbReference type="AlphaFoldDB" id="A0AAE3MJ91"/>
<name>A0AAE3MJ91_9FLAO</name>
<evidence type="ECO:0000313" key="4">
    <source>
        <dbReference type="Proteomes" id="UP001207116"/>
    </source>
</evidence>
<accession>A0AAE3MJ91</accession>
<feature type="chain" id="PRO_5041902697" evidence="1">
    <location>
        <begin position="23"/>
        <end position="238"/>
    </location>
</feature>
<keyword evidence="1" id="KW-0732">Signal</keyword>
<keyword evidence="4" id="KW-1185">Reference proteome</keyword>
<feature type="signal peptide" evidence="1">
    <location>
        <begin position="1"/>
        <end position="22"/>
    </location>
</feature>
<feature type="domain" description="Methyltransferase" evidence="2">
    <location>
        <begin position="87"/>
        <end position="177"/>
    </location>
</feature>
<evidence type="ECO:0000313" key="3">
    <source>
        <dbReference type="EMBL" id="MCX2718132.1"/>
    </source>
</evidence>
<dbReference type="GO" id="GO:0008168">
    <property type="term" value="F:methyltransferase activity"/>
    <property type="evidence" value="ECO:0007669"/>
    <property type="project" value="UniProtKB-KW"/>
</dbReference>
<evidence type="ECO:0000259" key="2">
    <source>
        <dbReference type="Pfam" id="PF13649"/>
    </source>
</evidence>
<evidence type="ECO:0000256" key="1">
    <source>
        <dbReference type="SAM" id="SignalP"/>
    </source>
</evidence>
<dbReference type="RefSeq" id="WP_266010129.1">
    <property type="nucleotide sequence ID" value="NZ_JAPFQP010000001.1"/>
</dbReference>
<gene>
    <name evidence="3" type="ORF">OO016_00840</name>
</gene>
<dbReference type="Gene3D" id="3.40.50.150">
    <property type="entry name" value="Vaccinia Virus protein VP39"/>
    <property type="match status" value="1"/>
</dbReference>
<sequence length="238" mass="26969">MYNLIRILLVCSLALPLGSGHAQNKTEGHYTYRSGDWNGIGKWYMGREIARVMGYQGMSWLERPEREKEERTSLLLKNMNIRPGDAIADIGAGSGYHVFKMADMAKDGVVYAVDIQDEMLAEIRRKIKDGEITNVQPVKGSEKSVNLPENSVDKVLIVDVYHEISFPKELSASLYKAMKADAKLYLIEYRAEDATVPIKKIHKMSEEQAVREMAAAGFRLEENIGNLPWQHCMVFVKE</sequence>
<dbReference type="GO" id="GO:0032259">
    <property type="term" value="P:methylation"/>
    <property type="evidence" value="ECO:0007669"/>
    <property type="project" value="UniProtKB-KW"/>
</dbReference>
<dbReference type="InterPro" id="IPR029063">
    <property type="entry name" value="SAM-dependent_MTases_sf"/>
</dbReference>
<dbReference type="EMBL" id="JAPFQP010000001">
    <property type="protein sequence ID" value="MCX2718132.1"/>
    <property type="molecule type" value="Genomic_DNA"/>
</dbReference>
<dbReference type="CDD" id="cd02440">
    <property type="entry name" value="AdoMet_MTases"/>
    <property type="match status" value="1"/>
</dbReference>
<organism evidence="3 4">
    <name type="scientific">Lentiprolixibacter aurantiacus</name>
    <dbReference type="NCBI Taxonomy" id="2993939"/>
    <lineage>
        <taxon>Bacteria</taxon>
        <taxon>Pseudomonadati</taxon>
        <taxon>Bacteroidota</taxon>
        <taxon>Flavobacteriia</taxon>
        <taxon>Flavobacteriales</taxon>
        <taxon>Flavobacteriaceae</taxon>
        <taxon>Lentiprolixibacter</taxon>
    </lineage>
</organism>
<protein>
    <submittedName>
        <fullName evidence="3">Class I SAM-dependent methyltransferase</fullName>
    </submittedName>
</protein>
<dbReference type="InterPro" id="IPR041698">
    <property type="entry name" value="Methyltransf_25"/>
</dbReference>
<dbReference type="Proteomes" id="UP001207116">
    <property type="component" value="Unassembled WGS sequence"/>
</dbReference>
<proteinExistence type="predicted"/>
<dbReference type="Pfam" id="PF13649">
    <property type="entry name" value="Methyltransf_25"/>
    <property type="match status" value="1"/>
</dbReference>
<dbReference type="SUPFAM" id="SSF53335">
    <property type="entry name" value="S-adenosyl-L-methionine-dependent methyltransferases"/>
    <property type="match status" value="1"/>
</dbReference>
<comment type="caution">
    <text evidence="3">The sequence shown here is derived from an EMBL/GenBank/DDBJ whole genome shotgun (WGS) entry which is preliminary data.</text>
</comment>
<reference evidence="3" key="1">
    <citation type="submission" date="2022-11" db="EMBL/GenBank/DDBJ databases">
        <title>The characterization of three novel Bacteroidetes species and genomic analysis of their roles in tidal elemental geochemical cycles.</title>
        <authorList>
            <person name="Ma K.-J."/>
        </authorList>
    </citation>
    <scope>NUCLEOTIDE SEQUENCE</scope>
    <source>
        <strain evidence="3">M415</strain>
    </source>
</reference>
<keyword evidence="3" id="KW-0808">Transferase</keyword>